<sequence length="397" mass="44918">MKRKASPSPQGDNQEPARKKHEGEHEVAERLEAAQTLVNLKNSGTQKSHLEVEREAAERLEAAQTLAMLKNSGNSSTQNDHQETAFQKLLNEHGDETTELLEAAEVLMSLNKPTSSTTVASRPRNIFRWNDLPGELKNRIYAYALEDDQDIVIRQQGHPRRAHLSYIPTDYSPWRAIDRHLGPRNPNLSLLRVSKQIYREARLFLHRGNTLRFVTVRDFHCWVHHKQPAAVYVRNAALWYNFHGKTLVWEMAIPPNHAGLILTPVRTEERARTLRETPSVVMHDFLDSLSRRYLPPRLVLVFGNAPLAPAGGGAGGGNYSIALRYHAPVWYGGTPLVPGCGSNQPRTDWHTYPTNNRKLVHAHGKVVRLGVDLWGFLVRWEGMPSSHLSVKLPVHNP</sequence>
<dbReference type="PANTHER" id="PTHR42085:SF2">
    <property type="entry name" value="F-BOX DOMAIN-CONTAINING PROTEIN"/>
    <property type="match status" value="1"/>
</dbReference>
<dbReference type="PANTHER" id="PTHR42085">
    <property type="entry name" value="F-BOX DOMAIN-CONTAINING PROTEIN"/>
    <property type="match status" value="1"/>
</dbReference>
<organism evidence="2 3">
    <name type="scientific">Diplodia intermedia</name>
    <dbReference type="NCBI Taxonomy" id="856260"/>
    <lineage>
        <taxon>Eukaryota</taxon>
        <taxon>Fungi</taxon>
        <taxon>Dikarya</taxon>
        <taxon>Ascomycota</taxon>
        <taxon>Pezizomycotina</taxon>
        <taxon>Dothideomycetes</taxon>
        <taxon>Dothideomycetes incertae sedis</taxon>
        <taxon>Botryosphaeriales</taxon>
        <taxon>Botryosphaeriaceae</taxon>
        <taxon>Diplodia</taxon>
    </lineage>
</organism>
<evidence type="ECO:0000313" key="3">
    <source>
        <dbReference type="Proteomes" id="UP001521184"/>
    </source>
</evidence>
<feature type="compositionally biased region" description="Basic and acidic residues" evidence="1">
    <location>
        <begin position="15"/>
        <end position="29"/>
    </location>
</feature>
<gene>
    <name evidence="2" type="ORF">SLS58_007419</name>
</gene>
<protein>
    <submittedName>
        <fullName evidence="2">Uncharacterized protein</fullName>
    </submittedName>
</protein>
<evidence type="ECO:0000313" key="2">
    <source>
        <dbReference type="EMBL" id="KAL1639993.1"/>
    </source>
</evidence>
<proteinExistence type="predicted"/>
<evidence type="ECO:0000256" key="1">
    <source>
        <dbReference type="SAM" id="MobiDB-lite"/>
    </source>
</evidence>
<reference evidence="2 3" key="1">
    <citation type="journal article" date="2023" name="Plant Dis.">
        <title>First Report of Diplodia intermedia Causing Canker and Dieback Diseases on Apple Trees in Canada.</title>
        <authorList>
            <person name="Ellouze W."/>
            <person name="Ilyukhin E."/>
            <person name="Sulman M."/>
            <person name="Ali S."/>
        </authorList>
    </citation>
    <scope>NUCLEOTIDE SEQUENCE [LARGE SCALE GENOMIC DNA]</scope>
    <source>
        <strain evidence="2 3">M45-28</strain>
    </source>
</reference>
<feature type="region of interest" description="Disordered" evidence="1">
    <location>
        <begin position="1"/>
        <end position="29"/>
    </location>
</feature>
<accession>A0ABR3TKT7</accession>
<comment type="caution">
    <text evidence="2">The sequence shown here is derived from an EMBL/GenBank/DDBJ whole genome shotgun (WGS) entry which is preliminary data.</text>
</comment>
<dbReference type="InterPro" id="IPR038883">
    <property type="entry name" value="AN11006-like"/>
</dbReference>
<dbReference type="Proteomes" id="UP001521184">
    <property type="component" value="Unassembled WGS sequence"/>
</dbReference>
<dbReference type="EMBL" id="JAKEKT020000056">
    <property type="protein sequence ID" value="KAL1639993.1"/>
    <property type="molecule type" value="Genomic_DNA"/>
</dbReference>
<name>A0ABR3TKT7_9PEZI</name>
<keyword evidence="3" id="KW-1185">Reference proteome</keyword>